<gene>
    <name evidence="1" type="ORF">GCM10007157_08430</name>
</gene>
<comment type="caution">
    <text evidence="1">The sequence shown here is derived from an EMBL/GenBank/DDBJ whole genome shotgun (WGS) entry which is preliminary data.</text>
</comment>
<dbReference type="AlphaFoldDB" id="A0A8H9I6I8"/>
<dbReference type="Proteomes" id="UP000623776">
    <property type="component" value="Unassembled WGS sequence"/>
</dbReference>
<evidence type="ECO:0000313" key="1">
    <source>
        <dbReference type="EMBL" id="GGW21433.1"/>
    </source>
</evidence>
<name>A0A8H9I6I8_9GAMM</name>
<organism evidence="1 2">
    <name type="scientific">Vreelandella hamiltonii</name>
    <dbReference type="NCBI Taxonomy" id="502829"/>
    <lineage>
        <taxon>Bacteria</taxon>
        <taxon>Pseudomonadati</taxon>
        <taxon>Pseudomonadota</taxon>
        <taxon>Gammaproteobacteria</taxon>
        <taxon>Oceanospirillales</taxon>
        <taxon>Halomonadaceae</taxon>
        <taxon>Vreelandella</taxon>
    </lineage>
</organism>
<sequence>MTLPLPATPTEFRGVWKRTLYAEPAQPPYQYTDTGTQVVWLQGAQWHADLRLPARHDALAGIEHLGACSRAQLEWLAHLTGFVGITQIDGPVCTWHRLQDLNPSLEKDVGQLAWLDEHLLEEQHPHGRYVEHWQRQCTPDQRELVRTDAQGRLRWLQIGDHAMAITPRPASGHQDSLYTPLEKASDDALRWRASLCMDYLERDGQGWQIRLSTHPWRIGHPATPMNDTPLKLDTTQNG</sequence>
<dbReference type="RefSeq" id="WP_189462897.1">
    <property type="nucleotide sequence ID" value="NZ_BMXN01000003.1"/>
</dbReference>
<keyword evidence="2" id="KW-1185">Reference proteome</keyword>
<accession>A0A8H9I6I8</accession>
<dbReference type="EMBL" id="BMXN01000003">
    <property type="protein sequence ID" value="GGW21433.1"/>
    <property type="molecule type" value="Genomic_DNA"/>
</dbReference>
<evidence type="ECO:0000313" key="2">
    <source>
        <dbReference type="Proteomes" id="UP000623776"/>
    </source>
</evidence>
<reference evidence="2" key="1">
    <citation type="journal article" date="2019" name="Int. J. Syst. Evol. Microbiol.">
        <title>The Global Catalogue of Microorganisms (GCM) 10K type strain sequencing project: providing services to taxonomists for standard genome sequencing and annotation.</title>
        <authorList>
            <consortium name="The Broad Institute Genomics Platform"/>
            <consortium name="The Broad Institute Genome Sequencing Center for Infectious Disease"/>
            <person name="Wu L."/>
            <person name="Ma J."/>
        </authorList>
    </citation>
    <scope>NUCLEOTIDE SEQUENCE [LARGE SCALE GENOMIC DNA]</scope>
    <source>
        <strain evidence="2">KCTC 22154</strain>
    </source>
</reference>
<protein>
    <submittedName>
        <fullName evidence="1">Uncharacterized protein</fullName>
    </submittedName>
</protein>
<proteinExistence type="predicted"/>